<reference evidence="2" key="1">
    <citation type="journal article" date="2017" name="Nat. Ecol. Evol.">
        <title>Genome expansion and lineage-specific genetic innovations in the forest pathogenic fungi Armillaria.</title>
        <authorList>
            <person name="Sipos G."/>
            <person name="Prasanna A.N."/>
            <person name="Walter M.C."/>
            <person name="O'Connor E."/>
            <person name="Balint B."/>
            <person name="Krizsan K."/>
            <person name="Kiss B."/>
            <person name="Hess J."/>
            <person name="Varga T."/>
            <person name="Slot J."/>
            <person name="Riley R."/>
            <person name="Boka B."/>
            <person name="Rigling D."/>
            <person name="Barry K."/>
            <person name="Lee J."/>
            <person name="Mihaltcheva S."/>
            <person name="LaButti K."/>
            <person name="Lipzen A."/>
            <person name="Waldron R."/>
            <person name="Moloney N.M."/>
            <person name="Sperisen C."/>
            <person name="Kredics L."/>
            <person name="Vagvoelgyi C."/>
            <person name="Patrignani A."/>
            <person name="Fitzpatrick D."/>
            <person name="Nagy I."/>
            <person name="Doyle S."/>
            <person name="Anderson J.B."/>
            <person name="Grigoriev I.V."/>
            <person name="Gueldener U."/>
            <person name="Muensterkoetter M."/>
            <person name="Nagy L.G."/>
        </authorList>
    </citation>
    <scope>NUCLEOTIDE SEQUENCE [LARGE SCALE GENOMIC DNA]</scope>
    <source>
        <strain evidence="2">C18/9</strain>
    </source>
</reference>
<dbReference type="OrthoDB" id="3048996at2759"/>
<evidence type="ECO:0000313" key="1">
    <source>
        <dbReference type="EMBL" id="SJL08831.1"/>
    </source>
</evidence>
<accession>A0A284RJ85</accession>
<dbReference type="EMBL" id="FUEG01000009">
    <property type="protein sequence ID" value="SJL08831.1"/>
    <property type="molecule type" value="Genomic_DNA"/>
</dbReference>
<gene>
    <name evidence="1" type="ORF">ARMOST_12202</name>
</gene>
<dbReference type="AlphaFoldDB" id="A0A284RJ85"/>
<evidence type="ECO:0000313" key="2">
    <source>
        <dbReference type="Proteomes" id="UP000219338"/>
    </source>
</evidence>
<dbReference type="Proteomes" id="UP000219338">
    <property type="component" value="Unassembled WGS sequence"/>
</dbReference>
<protein>
    <submittedName>
        <fullName evidence="1">Uncharacterized protein</fullName>
    </submittedName>
</protein>
<keyword evidence="2" id="KW-1185">Reference proteome</keyword>
<proteinExistence type="predicted"/>
<organism evidence="1 2">
    <name type="scientific">Armillaria ostoyae</name>
    <name type="common">Armillaria root rot fungus</name>
    <dbReference type="NCBI Taxonomy" id="47428"/>
    <lineage>
        <taxon>Eukaryota</taxon>
        <taxon>Fungi</taxon>
        <taxon>Dikarya</taxon>
        <taxon>Basidiomycota</taxon>
        <taxon>Agaricomycotina</taxon>
        <taxon>Agaricomycetes</taxon>
        <taxon>Agaricomycetidae</taxon>
        <taxon>Agaricales</taxon>
        <taxon>Marasmiineae</taxon>
        <taxon>Physalacriaceae</taxon>
        <taxon>Armillaria</taxon>
    </lineage>
</organism>
<name>A0A284RJ85_ARMOS</name>
<sequence length="117" mass="13595">MGLMGIAVASRSLPEMNSAKSCWEHNRSGGRKAVDYYKMRKGIPKAHRKKGQRKTDFLDDEFQRVVKNLDKEYKHCRTVLCLPLPHKLGLMNLSRTLLQRANHQYLPMSNKPLNHQH</sequence>